<feature type="compositionally biased region" description="Polar residues" evidence="2">
    <location>
        <begin position="2442"/>
        <end position="2452"/>
    </location>
</feature>
<name>A0AAW1C2B5_CROAD</name>
<accession>A0AAW1C2B5</accession>
<dbReference type="InterPro" id="IPR036322">
    <property type="entry name" value="WD40_repeat_dom_sf"/>
</dbReference>
<evidence type="ECO:0000256" key="1">
    <source>
        <dbReference type="SAM" id="Coils"/>
    </source>
</evidence>
<feature type="compositionally biased region" description="Polar residues" evidence="2">
    <location>
        <begin position="1670"/>
        <end position="1684"/>
    </location>
</feature>
<evidence type="ECO:0000256" key="2">
    <source>
        <dbReference type="SAM" id="MobiDB-lite"/>
    </source>
</evidence>
<keyword evidence="1" id="KW-0175">Coiled coil</keyword>
<feature type="region of interest" description="Disordered" evidence="2">
    <location>
        <begin position="1509"/>
        <end position="1530"/>
    </location>
</feature>
<dbReference type="SUPFAM" id="SSF50978">
    <property type="entry name" value="WD40 repeat-like"/>
    <property type="match status" value="1"/>
</dbReference>
<gene>
    <name evidence="3" type="ORF">NXF25_007373</name>
</gene>
<feature type="region of interest" description="Disordered" evidence="2">
    <location>
        <begin position="1806"/>
        <end position="1837"/>
    </location>
</feature>
<proteinExistence type="predicted"/>
<dbReference type="InterPro" id="IPR028236">
    <property type="entry name" value="CPLANE1"/>
</dbReference>
<evidence type="ECO:0000313" key="4">
    <source>
        <dbReference type="Proteomes" id="UP001474421"/>
    </source>
</evidence>
<reference evidence="3 4" key="1">
    <citation type="journal article" date="2024" name="Proc. Natl. Acad. Sci. U.S.A.">
        <title>The genetic regulatory architecture and epigenomic basis for age-related changes in rattlesnake venom.</title>
        <authorList>
            <person name="Hogan M.P."/>
            <person name="Holding M.L."/>
            <person name="Nystrom G.S."/>
            <person name="Colston T.J."/>
            <person name="Bartlett D.A."/>
            <person name="Mason A.J."/>
            <person name="Ellsworth S.A."/>
            <person name="Rautsaw R.M."/>
            <person name="Lawrence K.C."/>
            <person name="Strickland J.L."/>
            <person name="He B."/>
            <person name="Fraser P."/>
            <person name="Margres M.J."/>
            <person name="Gilbert D.M."/>
            <person name="Gibbs H.L."/>
            <person name="Parkinson C.L."/>
            <person name="Rokyta D.R."/>
        </authorList>
    </citation>
    <scope>NUCLEOTIDE SEQUENCE [LARGE SCALE GENOMIC DNA]</scope>
    <source>
        <strain evidence="3">DRR0105</strain>
    </source>
</reference>
<feature type="coiled-coil region" evidence="1">
    <location>
        <begin position="1763"/>
        <end position="1804"/>
    </location>
</feature>
<dbReference type="PANTHER" id="PTHR14492:SF4">
    <property type="entry name" value="CILIOGENESIS AND PLANAR POLARITY EFFECTOR 1"/>
    <property type="match status" value="1"/>
</dbReference>
<sequence>MKIKLEVLASTCIKQKKPWPRITWLGEQKEAVFLLDDKNIQEINLLSGKTKKKIPQLQTFLKNVIVLSTSRNGVWLAGMLKTGELFLWNKDHDIIKTVPAIEESKKVAMAVQDHSLRLCLRVSGNGNKILLATLDVCVLLWESIESKATPFQISAMGQWSQIIPEASIVLPAIKEKETVVSVDFIENEILGECCLGSFAFYSEAQLVLIFLKIKWQENGLKNASSVPCQTHWAQQTCSLLNLAPSCECVKSRGALLTEFSHDGLVQAIALNQKDLQGTQILFMSTKNFITTSGSLKGCGSKNPKIPSKLIRSYWISDMSWTPDSLFLVCMLKRGSLIIMTCLGELMTLVTYGCSIEFGPAEFIPLHPLITHRSQNSFLNSNDSSVSEGDFMRQRFSVICHSSLPYLIASDGYMVTVLKFSSEFSPSTYTKSLLLDSAQRLEKLHHNLITFKSEGKKQPLPSLSSLRANLLQYENQLSTFSGTPKFLQEEEGGTELNEEVSLFQEYNEESSDDIFYRNLSGNNKVELDSIDVPLFQSMDWNSHQKHCALHSVLTCSLPMANRTENQEKRLTVIWRHLYKHVIWYWAQLNRKVNNSNKSVNEIQIAQEIPVIKALACHIQAILQSSGESLEQLLNLKSVNGEEEFLIGSYKKSVEAWERAFQETKAKGRKRIPFLQTRYYLAILYCHLYHYNVSEAQGLCDHLAYELLKQNQISVRNRDVITDAEWIKDVHTEAALAVVQSLARFMAAYFTNGPIYILPPHSVGILPPLHIKPDQCLRIIPLQHSRVTEAVRDNGLSCAWTVEYTIDLLLISGLIPEAVWLTQKLGDWKMAVSIGVAYQLYCQSNKSFARSGKVELFLPLHLMPTNIFQEKLQSFLGQPVNETTSQGNFRYKQLTDPIEEEDANALFSSVEQILKAAVMAEADVLSETFQVLMDFAKDHSRKFCGLVPDGLYLPAPPLYCPQPTFLSEEEYTDVPLKIERDCRQKVSGIVQRILLLFRAAHCSFAAAQWYIVRLKHTRRVMQKIHKKGALPPLSDLPENLLKYSKYHTVFLRPSSFGDRNFDAVSCKTIGCFRELCILCWMLHVRERLSDSCRRYQRARENLENRNEFKRIEFDACIVEYSVSALEWACRMLPFARFMNIEELVQDIILSLIGELPPIKKVAEILVKAFPSPEDVRVSLRDKHNDLYQRLRHCTVKGPNSEEIMSVVLQATYKVNVKTLKRVIRNIGPIQTNIWEPPEEEIQDSGGSCYDQFSLGTTLSRSTISDFRNLQGCNSAEPADSLSEFGMTEEARKPKQENPNDLPSYIDVSNCKEWTEKLKDCSGKRDFKKETHKDLPNHLHMPLVGEWEFEQRRYGNKFQDQNCDLKPQKQCEKFSTITPKLEKDGSEDTNSSSSEGAPADIQKGHAYGEPFKNIPRCGTLPEKQNRKKASRRDHSIVPDVDIGSTAVDISLAEKVAEFLRNERDIISETEVCSEDPVSRNPTISVSIKSVQKKNEHLSELKVECQQDEPLMETPENKCTKPDGTTGEVVPSDSPLPFCSEKRAETTSVDITVSDDQPFTEVSEIPSNDAGVETEMIDRKETTAQPPNTSEVVREMLQDEMFKLIQLQQINYLSLMQIVGFANLPSTSQQMQQPQPFPLGRNWASNTEANNVHRSPPMQPADGVQKPTDHQIPTLENNWNVGQKNNSSQEEKNLPDQNQDENNTRSVHVTDSSALRERLPLLYSNLPPLTKFQIPKLIPLQDLIAFEQSQHIVQYPEHKEHPKQIQLLKANIKLNEARQVRNNKKRQKRRIENRIKEKDEKMKAIVTNQQNDSSVLPDAVKPTKEPQAELSAGPCDASSLPKSDTYISSAALHYLASVGKKTADLQNASTNTDTVLKSSHSVQTVSEEIIDGSVGNQSVTSASASVPVEKSHQDVITDSEQIIAETNKNQPIISASASASATELLPSCIPQTLPPELYVDFKPASTITEKPLPSSSDLAEQRYISVTDIEADDLLNNLPVKFEPAAQPIVTHPVKSEFSASTKLHYPAVSVTSALPLDEFERQEKSLEIELSLLPPRITEEETAGDRLTSNLLCEDFPSIYTGQLGQKISRRHFSGKLQEMDRQLSYLQNLTERMEKEYSTTKLFGETVKDVISDQEENDILFFAPGVKLCKAERYSTRVIVENFMEEKDFLEAESSPNHFIALKTPSVSPSVSAADHPRVNKLYSDVSFKMEEQDERCSEDRLRITGLSDVLDIINDLIVENGVSPSELGLTEIQARKMASLSNIPCKQTYKAEKDKKELHAWMKRKRKQRLAEYMQTLSEKRAKEHNPFHLRKMALGLSTREIKLQQKKKKEKDKVLLSEHHNLRVNEALTLMQDLLSDTVQLPSSKYKPSSRRKSSYDFKQPRITSAGGFHGRSKPFAKVGLGATRSLSSLSCDTTRKKGRLCQTPYRRMSLESHQGEAYGKSSRNQRQWTSSRLDLRNHASDQTRESMNEKRLFTSSMTSQTTEETEDNIVSGWSVPEEIQQILYGTPNAHFNKESLTEDACSIASLNNIDSVSESTSSILSKLDWNSIEAMVANVEK</sequence>
<dbReference type="Proteomes" id="UP001474421">
    <property type="component" value="Unassembled WGS sequence"/>
</dbReference>
<organism evidence="3 4">
    <name type="scientific">Crotalus adamanteus</name>
    <name type="common">Eastern diamondback rattlesnake</name>
    <dbReference type="NCBI Taxonomy" id="8729"/>
    <lineage>
        <taxon>Eukaryota</taxon>
        <taxon>Metazoa</taxon>
        <taxon>Chordata</taxon>
        <taxon>Craniata</taxon>
        <taxon>Vertebrata</taxon>
        <taxon>Euteleostomi</taxon>
        <taxon>Lepidosauria</taxon>
        <taxon>Squamata</taxon>
        <taxon>Bifurcata</taxon>
        <taxon>Unidentata</taxon>
        <taxon>Episquamata</taxon>
        <taxon>Toxicofera</taxon>
        <taxon>Serpentes</taxon>
        <taxon>Colubroidea</taxon>
        <taxon>Viperidae</taxon>
        <taxon>Crotalinae</taxon>
        <taxon>Crotalus</taxon>
    </lineage>
</organism>
<dbReference type="GO" id="GO:0060271">
    <property type="term" value="P:cilium assembly"/>
    <property type="evidence" value="ECO:0007669"/>
    <property type="project" value="TreeGrafter"/>
</dbReference>
<feature type="compositionally biased region" description="Polar residues" evidence="2">
    <location>
        <begin position="1691"/>
        <end position="1708"/>
    </location>
</feature>
<dbReference type="PANTHER" id="PTHR14492">
    <property type="entry name" value="JBTS17"/>
    <property type="match status" value="1"/>
</dbReference>
<protein>
    <recommendedName>
        <fullName evidence="5">Ciliogenesis and planar polarity effector 1</fullName>
    </recommendedName>
</protein>
<feature type="region of interest" description="Disordered" evidence="2">
    <location>
        <begin position="2432"/>
        <end position="2452"/>
    </location>
</feature>
<dbReference type="Pfam" id="PF15392">
    <property type="entry name" value="Joubert"/>
    <property type="match status" value="1"/>
</dbReference>
<dbReference type="GO" id="GO:0035869">
    <property type="term" value="C:ciliary transition zone"/>
    <property type="evidence" value="ECO:0007669"/>
    <property type="project" value="TreeGrafter"/>
</dbReference>
<evidence type="ECO:0000313" key="3">
    <source>
        <dbReference type="EMBL" id="KAK9408599.1"/>
    </source>
</evidence>
<feature type="region of interest" description="Disordered" evidence="2">
    <location>
        <begin position="1624"/>
        <end position="1708"/>
    </location>
</feature>
<dbReference type="EMBL" id="JAOTOJ010000002">
    <property type="protein sequence ID" value="KAK9408599.1"/>
    <property type="molecule type" value="Genomic_DNA"/>
</dbReference>
<keyword evidence="4" id="KW-1185">Reference proteome</keyword>
<evidence type="ECO:0008006" key="5">
    <source>
        <dbReference type="Google" id="ProtNLM"/>
    </source>
</evidence>
<feature type="coiled-coil region" evidence="1">
    <location>
        <begin position="1083"/>
        <end position="1110"/>
    </location>
</feature>
<feature type="compositionally biased region" description="Polar residues" evidence="2">
    <location>
        <begin position="1639"/>
        <end position="1649"/>
    </location>
</feature>
<comment type="caution">
    <text evidence="3">The sequence shown here is derived from an EMBL/GenBank/DDBJ whole genome shotgun (WGS) entry which is preliminary data.</text>
</comment>
<feature type="region of interest" description="Disordered" evidence="2">
    <location>
        <begin position="1373"/>
        <end position="1431"/>
    </location>
</feature>